<organism evidence="1">
    <name type="scientific">uncultured Rubrobacteraceae bacterium</name>
    <dbReference type="NCBI Taxonomy" id="349277"/>
    <lineage>
        <taxon>Bacteria</taxon>
        <taxon>Bacillati</taxon>
        <taxon>Actinomycetota</taxon>
        <taxon>Rubrobacteria</taxon>
        <taxon>Rubrobacterales</taxon>
        <taxon>Rubrobacteraceae</taxon>
        <taxon>environmental samples</taxon>
    </lineage>
</organism>
<name>A0A6J4T295_9ACTN</name>
<gene>
    <name evidence="1" type="ORF">AVDCRST_MAG05-3059</name>
</gene>
<dbReference type="EMBL" id="CADCVM010000341">
    <property type="protein sequence ID" value="CAA9511552.1"/>
    <property type="molecule type" value="Genomic_DNA"/>
</dbReference>
<protein>
    <submittedName>
        <fullName evidence="1">Uncharacterized protein</fullName>
    </submittedName>
</protein>
<sequence length="252" mass="28493">MNVTTNVEKMTRTAREMAEVQRDSYQAIAESFTASQRRGARLAQDGLRFFKLQEDNARAAQEWFANGVRLMQLQQRNADFAQEWLGGGVEALREQTEQNLRAADAVVRNARKQQEGLQRIGQEWVGAYGDFFTPFASYAREGLRTAQQATEQGIQATQQVAQQGLRVAEQTAEQTDKVLRETEEATREAELRAAVYGAVGTEDYEGLNVDEVAKRLDGLSAEQLRKVREFEKKNKSRETLIEQIDRKIKAAS</sequence>
<accession>A0A6J4T295</accession>
<reference evidence="1" key="1">
    <citation type="submission" date="2020-02" db="EMBL/GenBank/DDBJ databases">
        <authorList>
            <person name="Meier V. D."/>
        </authorList>
    </citation>
    <scope>NUCLEOTIDE SEQUENCE</scope>
    <source>
        <strain evidence="1">AVDCRST_MAG05</strain>
    </source>
</reference>
<proteinExistence type="predicted"/>
<dbReference type="AlphaFoldDB" id="A0A6J4T295"/>
<evidence type="ECO:0000313" key="1">
    <source>
        <dbReference type="EMBL" id="CAA9511552.1"/>
    </source>
</evidence>